<evidence type="ECO:0000313" key="2">
    <source>
        <dbReference type="EMBL" id="TPP67066.1"/>
    </source>
</evidence>
<sequence>MRSFLEGLMRGLSSRNLEAEALSTLAFRLEGCMITPKRTNYTSNLNSLVTMERVFKNRKAKESEEEGLNHKPRKSGGRERRKVRIQIGDRLDKYTDCIARYAGRSDLRATRAALKNLSSGRRGGHMAESADQTTKPSG</sequence>
<proteinExistence type="predicted"/>
<feature type="compositionally biased region" description="Basic residues" evidence="1">
    <location>
        <begin position="70"/>
        <end position="84"/>
    </location>
</feature>
<reference evidence="2 3" key="1">
    <citation type="submission" date="2019-04" db="EMBL/GenBank/DDBJ databases">
        <title>Annotation for the trematode Fasciola gigantica.</title>
        <authorList>
            <person name="Choi Y.-J."/>
        </authorList>
    </citation>
    <scope>NUCLEOTIDE SEQUENCE [LARGE SCALE GENOMIC DNA]</scope>
    <source>
        <strain evidence="2">Uganda_cow_1</strain>
    </source>
</reference>
<feature type="region of interest" description="Disordered" evidence="1">
    <location>
        <begin position="58"/>
        <end position="84"/>
    </location>
</feature>
<protein>
    <submittedName>
        <fullName evidence="2">Uncharacterized protein</fullName>
    </submittedName>
</protein>
<organism evidence="2 3">
    <name type="scientific">Fasciola gigantica</name>
    <name type="common">Giant liver fluke</name>
    <dbReference type="NCBI Taxonomy" id="46835"/>
    <lineage>
        <taxon>Eukaryota</taxon>
        <taxon>Metazoa</taxon>
        <taxon>Spiralia</taxon>
        <taxon>Lophotrochozoa</taxon>
        <taxon>Platyhelminthes</taxon>
        <taxon>Trematoda</taxon>
        <taxon>Digenea</taxon>
        <taxon>Plagiorchiida</taxon>
        <taxon>Echinostomata</taxon>
        <taxon>Echinostomatoidea</taxon>
        <taxon>Fasciolidae</taxon>
        <taxon>Fasciola</taxon>
    </lineage>
</organism>
<dbReference type="EMBL" id="SUNJ01001124">
    <property type="protein sequence ID" value="TPP67066.1"/>
    <property type="molecule type" value="Genomic_DNA"/>
</dbReference>
<name>A0A504Z2T4_FASGI</name>
<evidence type="ECO:0000256" key="1">
    <source>
        <dbReference type="SAM" id="MobiDB-lite"/>
    </source>
</evidence>
<dbReference type="Proteomes" id="UP000316759">
    <property type="component" value="Unassembled WGS sequence"/>
</dbReference>
<gene>
    <name evidence="2" type="ORF">FGIG_10977</name>
</gene>
<feature type="region of interest" description="Disordered" evidence="1">
    <location>
        <begin position="113"/>
        <end position="138"/>
    </location>
</feature>
<accession>A0A504Z2T4</accession>
<dbReference type="AlphaFoldDB" id="A0A504Z2T4"/>
<evidence type="ECO:0000313" key="3">
    <source>
        <dbReference type="Proteomes" id="UP000316759"/>
    </source>
</evidence>
<comment type="caution">
    <text evidence="2">The sequence shown here is derived from an EMBL/GenBank/DDBJ whole genome shotgun (WGS) entry which is preliminary data.</text>
</comment>
<keyword evidence="3" id="KW-1185">Reference proteome</keyword>